<evidence type="ECO:0000256" key="2">
    <source>
        <dbReference type="ARBA" id="ARBA00022729"/>
    </source>
</evidence>
<keyword evidence="3" id="KW-0472">Membrane</keyword>
<dbReference type="Proteomes" id="UP000028602">
    <property type="component" value="Unassembled WGS sequence"/>
</dbReference>
<dbReference type="AlphaFoldDB" id="A0A085JAP7"/>
<keyword evidence="2 6" id="KW-0732">Signal</keyword>
<organism evidence="8 9">
    <name type="scientific">Tatumella ptyseos ATCC 33301</name>
    <dbReference type="NCBI Taxonomy" id="1005995"/>
    <lineage>
        <taxon>Bacteria</taxon>
        <taxon>Pseudomonadati</taxon>
        <taxon>Pseudomonadota</taxon>
        <taxon>Gammaproteobacteria</taxon>
        <taxon>Enterobacterales</taxon>
        <taxon>Erwiniaceae</taxon>
        <taxon>Tatumella</taxon>
    </lineage>
</organism>
<dbReference type="NCBIfam" id="NF033216">
    <property type="entry name" value="lipo_YgdI_YgdR"/>
    <property type="match status" value="1"/>
</dbReference>
<dbReference type="InterPro" id="IPR010305">
    <property type="entry name" value="YgdI/YgdR-like"/>
</dbReference>
<comment type="caution">
    <text evidence="8">The sequence shown here is derived from an EMBL/GenBank/DDBJ whole genome shotgun (WGS) entry which is preliminary data.</text>
</comment>
<dbReference type="PANTHER" id="PTHR37011">
    <property type="entry name" value="POT FAMILY PEPTIDE TRANSPORT PROTEIN-RELATED"/>
    <property type="match status" value="1"/>
</dbReference>
<proteinExistence type="predicted"/>
<keyword evidence="5 8" id="KW-0449">Lipoprotein</keyword>
<evidence type="ECO:0000259" key="7">
    <source>
        <dbReference type="Pfam" id="PF06004"/>
    </source>
</evidence>
<dbReference type="eggNOG" id="ENOG5032RSI">
    <property type="taxonomic scope" value="Bacteria"/>
</dbReference>
<feature type="domain" description="Lipoprotein YgdI/YgdR-like SH3-like" evidence="7">
    <location>
        <begin position="24"/>
        <end position="71"/>
    </location>
</feature>
<evidence type="ECO:0000256" key="6">
    <source>
        <dbReference type="SAM" id="SignalP"/>
    </source>
</evidence>
<protein>
    <submittedName>
        <fullName evidence="8">Putative lipoprotein</fullName>
    </submittedName>
</protein>
<dbReference type="InterPro" id="IPR010920">
    <property type="entry name" value="LSM_dom_sf"/>
</dbReference>
<evidence type="ECO:0000313" key="8">
    <source>
        <dbReference type="EMBL" id="KFD17543.1"/>
    </source>
</evidence>
<feature type="chain" id="PRO_5001793520" evidence="6">
    <location>
        <begin position="20"/>
        <end position="75"/>
    </location>
</feature>
<feature type="signal peptide" evidence="6">
    <location>
        <begin position="1"/>
        <end position="19"/>
    </location>
</feature>
<reference evidence="8 9" key="1">
    <citation type="submission" date="2014-05" db="EMBL/GenBank/DDBJ databases">
        <title>ATOL: Assembling a taxonomically balanced genome-scale reconstruction of the evolutionary history of the Enterobacteriaceae.</title>
        <authorList>
            <person name="Plunkett G.III."/>
            <person name="Neeno-Eckwall E.C."/>
            <person name="Glasner J.D."/>
            <person name="Perna N.T."/>
        </authorList>
    </citation>
    <scope>NUCLEOTIDE SEQUENCE [LARGE SCALE GENOMIC DNA]</scope>
    <source>
        <strain evidence="8 9">ATCC 33301</strain>
    </source>
</reference>
<dbReference type="PROSITE" id="PS51257">
    <property type="entry name" value="PROKAR_LIPOPROTEIN"/>
    <property type="match status" value="1"/>
</dbReference>
<dbReference type="PANTHER" id="PTHR37011:SF2">
    <property type="entry name" value="LIPOPROTEIN"/>
    <property type="match status" value="1"/>
</dbReference>
<evidence type="ECO:0000256" key="5">
    <source>
        <dbReference type="ARBA" id="ARBA00023288"/>
    </source>
</evidence>
<evidence type="ECO:0000313" key="9">
    <source>
        <dbReference type="Proteomes" id="UP000028602"/>
    </source>
</evidence>
<evidence type="ECO:0000256" key="1">
    <source>
        <dbReference type="ARBA" id="ARBA00022475"/>
    </source>
</evidence>
<dbReference type="Pfam" id="PF06004">
    <property type="entry name" value="DUF903"/>
    <property type="match status" value="1"/>
</dbReference>
<gene>
    <name evidence="8" type="primary">ygdI</name>
    <name evidence="8" type="ORF">GTPT_3148</name>
</gene>
<evidence type="ECO:0000256" key="4">
    <source>
        <dbReference type="ARBA" id="ARBA00023139"/>
    </source>
</evidence>
<dbReference type="Gene3D" id="2.30.30.100">
    <property type="match status" value="1"/>
</dbReference>
<accession>A0A085JAP7</accession>
<keyword evidence="1" id="KW-1003">Cell membrane</keyword>
<dbReference type="SUPFAM" id="SSF50182">
    <property type="entry name" value="Sm-like ribonucleoproteins"/>
    <property type="match status" value="1"/>
</dbReference>
<keyword evidence="9" id="KW-1185">Reference proteome</keyword>
<dbReference type="EMBL" id="JMPR01000047">
    <property type="protein sequence ID" value="KFD17543.1"/>
    <property type="molecule type" value="Genomic_DNA"/>
</dbReference>
<name>A0A085JAP7_9GAMM</name>
<sequence>MKKQLAAVFAVSALVFTLAGCSSNYVMHTNDGRTIVAQGKPSVDDDTGMIVYKDSSGIKQQINRSDVKEMTQLGQ</sequence>
<dbReference type="RefSeq" id="WP_025902636.1">
    <property type="nucleotide sequence ID" value="NZ_ATMJ01000013.1"/>
</dbReference>
<dbReference type="InterPro" id="IPR047807">
    <property type="entry name" value="YgdI/YgdR-like_SH3-like"/>
</dbReference>
<keyword evidence="4" id="KW-0564">Palmitate</keyword>
<evidence type="ECO:0000256" key="3">
    <source>
        <dbReference type="ARBA" id="ARBA00023136"/>
    </source>
</evidence>
<dbReference type="OrthoDB" id="6520455at2"/>